<dbReference type="Proteomes" id="UP000770717">
    <property type="component" value="Unassembled WGS sequence"/>
</dbReference>
<evidence type="ECO:0000313" key="3">
    <source>
        <dbReference type="Proteomes" id="UP000770717"/>
    </source>
</evidence>
<sequence length="81" mass="9503">MVTVASVTQGSVPRVNTQKERDIASSIYFAPLCSWFFAVHLLLFLFNMLFSQLPHYYRFLCITKQNQALYMYRCAVRTLDK</sequence>
<organism evidence="2 3">
    <name type="scientific">Eleutherodactylus coqui</name>
    <name type="common">Puerto Rican coqui</name>
    <dbReference type="NCBI Taxonomy" id="57060"/>
    <lineage>
        <taxon>Eukaryota</taxon>
        <taxon>Metazoa</taxon>
        <taxon>Chordata</taxon>
        <taxon>Craniata</taxon>
        <taxon>Vertebrata</taxon>
        <taxon>Euteleostomi</taxon>
        <taxon>Amphibia</taxon>
        <taxon>Batrachia</taxon>
        <taxon>Anura</taxon>
        <taxon>Neobatrachia</taxon>
        <taxon>Hyloidea</taxon>
        <taxon>Eleutherodactylidae</taxon>
        <taxon>Eleutherodactylinae</taxon>
        <taxon>Eleutherodactylus</taxon>
        <taxon>Eleutherodactylus</taxon>
    </lineage>
</organism>
<accession>A0A8J6FC00</accession>
<feature type="transmembrane region" description="Helical" evidence="1">
    <location>
        <begin position="27"/>
        <end position="50"/>
    </location>
</feature>
<dbReference type="EMBL" id="WNTK01000004">
    <property type="protein sequence ID" value="KAG9484779.1"/>
    <property type="molecule type" value="Genomic_DNA"/>
</dbReference>
<keyword evidence="1" id="KW-0812">Transmembrane</keyword>
<name>A0A8J6FC00_ELECQ</name>
<comment type="caution">
    <text evidence="2">The sequence shown here is derived from an EMBL/GenBank/DDBJ whole genome shotgun (WGS) entry which is preliminary data.</text>
</comment>
<reference evidence="2" key="1">
    <citation type="thesis" date="2020" institute="ProQuest LLC" country="789 East Eisenhower Parkway, Ann Arbor, MI, USA">
        <title>Comparative Genomics and Chromosome Evolution.</title>
        <authorList>
            <person name="Mudd A.B."/>
        </authorList>
    </citation>
    <scope>NUCLEOTIDE SEQUENCE</scope>
    <source>
        <strain evidence="2">HN-11 Male</strain>
        <tissue evidence="2">Kidney and liver</tissue>
    </source>
</reference>
<evidence type="ECO:0000256" key="1">
    <source>
        <dbReference type="SAM" id="Phobius"/>
    </source>
</evidence>
<gene>
    <name evidence="2" type="ORF">GDO78_008082</name>
</gene>
<protein>
    <submittedName>
        <fullName evidence="2">Uncharacterized protein</fullName>
    </submittedName>
</protein>
<dbReference type="AlphaFoldDB" id="A0A8J6FC00"/>
<keyword evidence="1" id="KW-0472">Membrane</keyword>
<keyword evidence="3" id="KW-1185">Reference proteome</keyword>
<evidence type="ECO:0000313" key="2">
    <source>
        <dbReference type="EMBL" id="KAG9484779.1"/>
    </source>
</evidence>
<proteinExistence type="predicted"/>
<keyword evidence="1" id="KW-1133">Transmembrane helix</keyword>